<dbReference type="SUPFAM" id="SSF56300">
    <property type="entry name" value="Metallo-dependent phosphatases"/>
    <property type="match status" value="1"/>
</dbReference>
<dbReference type="AlphaFoldDB" id="S3N713"/>
<dbReference type="HOGENOM" id="CLU_015982_2_0_6"/>
<accession>S3N713</accession>
<evidence type="ECO:0000313" key="2">
    <source>
        <dbReference type="EMBL" id="EPF75652.1"/>
    </source>
</evidence>
<proteinExistence type="predicted"/>
<protein>
    <submittedName>
        <fullName evidence="2">Alkaline phosphatase D</fullName>
    </submittedName>
</protein>
<dbReference type="STRING" id="632955.GCA_000829675_01283"/>
<feature type="domain" description="PhoD-like phosphatase metallophosphatase" evidence="1">
    <location>
        <begin position="302"/>
        <end position="481"/>
    </location>
</feature>
<dbReference type="InterPro" id="IPR029052">
    <property type="entry name" value="Metallo-depent_PP-like"/>
</dbReference>
<comment type="caution">
    <text evidence="2">The sequence shown here is derived from an EMBL/GenBank/DDBJ whole genome shotgun (WGS) entry which is preliminary data.</text>
</comment>
<dbReference type="PANTHER" id="PTHR43606:SF2">
    <property type="entry name" value="ALKALINE PHOSPHATASE FAMILY PROTEIN (AFU_ORTHOLOGUE AFUA_5G03860)"/>
    <property type="match status" value="1"/>
</dbReference>
<gene>
    <name evidence="2" type="ORF">F945_01319</name>
</gene>
<dbReference type="OrthoDB" id="327733at2"/>
<dbReference type="eggNOG" id="COG3540">
    <property type="taxonomic scope" value="Bacteria"/>
</dbReference>
<keyword evidence="3" id="KW-1185">Reference proteome</keyword>
<dbReference type="InterPro" id="IPR052900">
    <property type="entry name" value="Phospholipid_Metab_Enz"/>
</dbReference>
<dbReference type="Pfam" id="PF09423">
    <property type="entry name" value="PhoD"/>
    <property type="match status" value="2"/>
</dbReference>
<name>S3N713_9GAMM</name>
<evidence type="ECO:0000313" key="3">
    <source>
        <dbReference type="Proteomes" id="UP000014568"/>
    </source>
</evidence>
<dbReference type="InterPro" id="IPR038607">
    <property type="entry name" value="PhoD-like_sf"/>
</dbReference>
<dbReference type="CDD" id="cd07389">
    <property type="entry name" value="MPP_PhoD"/>
    <property type="match status" value="1"/>
</dbReference>
<dbReference type="EMBL" id="ATGI01000013">
    <property type="protein sequence ID" value="EPF75652.1"/>
    <property type="molecule type" value="Genomic_DNA"/>
</dbReference>
<dbReference type="PANTHER" id="PTHR43606">
    <property type="entry name" value="PHOSPHATASE, PUTATIVE (AFU_ORTHOLOGUE AFUA_6G08710)-RELATED"/>
    <property type="match status" value="1"/>
</dbReference>
<dbReference type="Proteomes" id="UP000014568">
    <property type="component" value="Unassembled WGS sequence"/>
</dbReference>
<feature type="domain" description="PhoD-like phosphatase metallophosphatase" evidence="1">
    <location>
        <begin position="1"/>
        <end position="166"/>
    </location>
</feature>
<reference evidence="2 3" key="1">
    <citation type="submission" date="2013-06" db="EMBL/GenBank/DDBJ databases">
        <title>The Genome Sequence of Acinetobacter rudis CIP 110305.</title>
        <authorList>
            <consortium name="The Broad Institute Genome Sequencing Platform"/>
            <consortium name="The Broad Institute Genome Sequencing Center for Infectious Disease"/>
            <person name="Cerqueira G."/>
            <person name="Feldgarden M."/>
            <person name="Courvalin P."/>
            <person name="Perichon B."/>
            <person name="Grillot-Courvalin C."/>
            <person name="Clermont D."/>
            <person name="Rocha E."/>
            <person name="Yoon E.-J."/>
            <person name="Nemec A."/>
            <person name="Young S.K."/>
            <person name="Zeng Q."/>
            <person name="Gargeya S."/>
            <person name="Fitzgerald M."/>
            <person name="Abouelleil A."/>
            <person name="Alvarado L."/>
            <person name="Berlin A.M."/>
            <person name="Chapman S.B."/>
            <person name="Dewar J."/>
            <person name="Goldberg J."/>
            <person name="Griggs A."/>
            <person name="Gujja S."/>
            <person name="Hansen M."/>
            <person name="Howarth C."/>
            <person name="Imamovic A."/>
            <person name="Larimer J."/>
            <person name="McCowan C."/>
            <person name="Murphy C."/>
            <person name="Pearson M."/>
            <person name="Priest M."/>
            <person name="Roberts A."/>
            <person name="Saif S."/>
            <person name="Shea T."/>
            <person name="Sykes S."/>
            <person name="Wortman J."/>
            <person name="Nusbaum C."/>
            <person name="Birren B."/>
        </authorList>
    </citation>
    <scope>NUCLEOTIDE SEQUENCE [LARGE SCALE GENOMIC DNA]</scope>
    <source>
        <strain evidence="2 3">CIP 110305</strain>
    </source>
</reference>
<dbReference type="InterPro" id="IPR018946">
    <property type="entry name" value="PhoD-like_MPP"/>
</dbReference>
<dbReference type="PATRIC" id="fig|421052.3.peg.1290"/>
<sequence length="692" mass="78358">MGDYIYETANDLTFQSGSVEVAHQRNAIDVNRLTGISSDGTRYANSLEEYRYLYSVYRSDPRIQAVHAKFPMIAIWDDHEFTDDAWMDHETYSDENQRQHARRRAANQAWFEYMPVSMQDVSFESDHLPHDNNIRIYREFAFGQVMQLIMTDERLYRADHTVPEKKGTAAMIEYFDRIVRELCDIQHPNGLYQFIHKARVLGIMSLEGVFNSVINHGKIPHIGTIDGVDLTVVKPILVQILNILFDREFTLEQTITVIDIFKLFALLDGQLLMSEIKSTTGMTGLGARYAALKEVLLACEKMRVESSTAMLGITQTQWWKSSMTAAQQRGAVWKIWGNEVSLLNMHVKVNRLRNQGLQLPESLNLLSNVLIGLISAFKYLMTNDSIRQQLNFPQDYLSDGSSSTASGQELIAFADCWDGYPEARQDLLEYIQQNNIQNVVAITGDLHTFFAGSVHDPETGQAVMLDFAGAGMSSHSFGGLLAGRLKPEHLSKGLFSGIAPLLFGRGQASGILYKLLSQITSRSDKQNDARDLFARLLIHFSDDIQWAEGVANGFSTVNIDIEKIQVTFHNLRVERDATGQIEDPMNIDMCNQLDYAYERRSQFTIYASGTDQDRVPDNASVWPACPQRVQQYENPAVGSQVIEQSQRVKQMHYSTSVESRLGQKMQYGVEKFVEENPSNPYAQLFLAAIKNN</sequence>
<dbReference type="Gene3D" id="3.60.21.70">
    <property type="entry name" value="PhoD-like phosphatase"/>
    <property type="match status" value="1"/>
</dbReference>
<organism evidence="2 3">
    <name type="scientific">Acinetobacter rudis CIP 110305</name>
    <dbReference type="NCBI Taxonomy" id="421052"/>
    <lineage>
        <taxon>Bacteria</taxon>
        <taxon>Pseudomonadati</taxon>
        <taxon>Pseudomonadota</taxon>
        <taxon>Gammaproteobacteria</taxon>
        <taxon>Moraxellales</taxon>
        <taxon>Moraxellaceae</taxon>
        <taxon>Acinetobacter</taxon>
    </lineage>
</organism>
<evidence type="ECO:0000259" key="1">
    <source>
        <dbReference type="Pfam" id="PF09423"/>
    </source>
</evidence>